<evidence type="ECO:0000313" key="1">
    <source>
        <dbReference type="EMBL" id="MBE5919612.1"/>
    </source>
</evidence>
<dbReference type="EMBL" id="SVER01000015">
    <property type="protein sequence ID" value="MBE5919612.1"/>
    <property type="molecule type" value="Genomic_DNA"/>
</dbReference>
<name>A0A927U9I6_9FIRM</name>
<gene>
    <name evidence="1" type="ORF">E7272_07175</name>
</gene>
<accession>A0A927U9I6</accession>
<sequence>MNKNLVGFTKLKNDVEAVNLVRFVLKNEHRQKIKDLRKQIKEWEEITDDYIRFFSDRGWCIYDSMNIDVAREAVSVAKENGVDEGEKIILNFYTGEVRNVLHWLKNKAKPYADRYDLLSMAFEDHFVGRYYASVPLFLIIVDGVVNDYTKSKGFFAEGTDVTAWDCLVGCDDSITKMKQIFNQKRTRTNTEEIFMPYRNGILHGRDVNYGNTYVSCKCVALMFAVADWIKMCDSEESRKEQFEKESNPPSIRETLSKLSKLEDDKKKIKAWKRRTVEVGVDISKNPTKEECTNYPYMISIIEAFDAWSKKNYGKLSDSFADLFMYEESVRKRAGECRELFANKELLSYSILEVEERACSLTRVLVEVRWNESQKEVVSKMEFGIVYEADDGGIGIPGSDRGRWKLKIWKSGCLYG</sequence>
<dbReference type="Proteomes" id="UP000766246">
    <property type="component" value="Unassembled WGS sequence"/>
</dbReference>
<protein>
    <submittedName>
        <fullName evidence="1">Uncharacterized protein</fullName>
    </submittedName>
</protein>
<evidence type="ECO:0000313" key="2">
    <source>
        <dbReference type="Proteomes" id="UP000766246"/>
    </source>
</evidence>
<proteinExistence type="predicted"/>
<organism evidence="1 2">
    <name type="scientific">Pseudobutyrivibrio ruminis</name>
    <dbReference type="NCBI Taxonomy" id="46206"/>
    <lineage>
        <taxon>Bacteria</taxon>
        <taxon>Bacillati</taxon>
        <taxon>Bacillota</taxon>
        <taxon>Clostridia</taxon>
        <taxon>Lachnospirales</taxon>
        <taxon>Lachnospiraceae</taxon>
        <taxon>Pseudobutyrivibrio</taxon>
    </lineage>
</organism>
<dbReference type="AlphaFoldDB" id="A0A927U9I6"/>
<comment type="caution">
    <text evidence="1">The sequence shown here is derived from an EMBL/GenBank/DDBJ whole genome shotgun (WGS) entry which is preliminary data.</text>
</comment>
<reference evidence="1" key="1">
    <citation type="submission" date="2019-04" db="EMBL/GenBank/DDBJ databases">
        <title>Evolution of Biomass-Degrading Anaerobic Consortia Revealed by Metagenomics.</title>
        <authorList>
            <person name="Peng X."/>
        </authorList>
    </citation>
    <scope>NUCLEOTIDE SEQUENCE</scope>
    <source>
        <strain evidence="1">SIG311</strain>
    </source>
</reference>